<evidence type="ECO:0000313" key="3">
    <source>
        <dbReference type="EMBL" id="KAL1610795.1"/>
    </source>
</evidence>
<feature type="transmembrane region" description="Helical" evidence="2">
    <location>
        <begin position="108"/>
        <end position="125"/>
    </location>
</feature>
<gene>
    <name evidence="3" type="ORF">SLS60_002466</name>
</gene>
<reference evidence="3 4" key="1">
    <citation type="submission" date="2024-02" db="EMBL/GenBank/DDBJ databases">
        <title>De novo assembly and annotation of 12 fungi associated with fruit tree decline syndrome in Ontario, Canada.</title>
        <authorList>
            <person name="Sulman M."/>
            <person name="Ellouze W."/>
            <person name="Ilyukhin E."/>
        </authorList>
    </citation>
    <scope>NUCLEOTIDE SEQUENCE [LARGE SCALE GENOMIC DNA]</scope>
    <source>
        <strain evidence="3 4">M42-189</strain>
    </source>
</reference>
<name>A0ABR3S281_9PLEO</name>
<evidence type="ECO:0000256" key="1">
    <source>
        <dbReference type="SAM" id="MobiDB-lite"/>
    </source>
</evidence>
<proteinExistence type="predicted"/>
<evidence type="ECO:0000256" key="2">
    <source>
        <dbReference type="SAM" id="Phobius"/>
    </source>
</evidence>
<keyword evidence="2" id="KW-0472">Membrane</keyword>
<feature type="region of interest" description="Disordered" evidence="1">
    <location>
        <begin position="1"/>
        <end position="22"/>
    </location>
</feature>
<comment type="caution">
    <text evidence="3">The sequence shown here is derived from an EMBL/GenBank/DDBJ whole genome shotgun (WGS) entry which is preliminary data.</text>
</comment>
<organism evidence="3 4">
    <name type="scientific">Paraconiothyrium brasiliense</name>
    <dbReference type="NCBI Taxonomy" id="300254"/>
    <lineage>
        <taxon>Eukaryota</taxon>
        <taxon>Fungi</taxon>
        <taxon>Dikarya</taxon>
        <taxon>Ascomycota</taxon>
        <taxon>Pezizomycotina</taxon>
        <taxon>Dothideomycetes</taxon>
        <taxon>Pleosporomycetidae</taxon>
        <taxon>Pleosporales</taxon>
        <taxon>Massarineae</taxon>
        <taxon>Didymosphaeriaceae</taxon>
        <taxon>Paraconiothyrium</taxon>
    </lineage>
</organism>
<protein>
    <submittedName>
        <fullName evidence="3">Uncharacterized protein</fullName>
    </submittedName>
</protein>
<keyword evidence="2" id="KW-1133">Transmembrane helix</keyword>
<dbReference type="Proteomes" id="UP001521785">
    <property type="component" value="Unassembled WGS sequence"/>
</dbReference>
<accession>A0ABR3S281</accession>
<keyword evidence="2" id="KW-0812">Transmembrane</keyword>
<sequence length="133" mass="15333">MAYHKKQITGMGNHIAEPSPSVREAATRKELRKKIKAAESFHSERELADLGVIVRDYGIEPVQYRSNLDDALERYRDRFFMGRDDGVTLRLLESRPFFSTIMQDLRTFKGQLVVVILAVLGFFVWRNGLDGRT</sequence>
<evidence type="ECO:0000313" key="4">
    <source>
        <dbReference type="Proteomes" id="UP001521785"/>
    </source>
</evidence>
<keyword evidence="4" id="KW-1185">Reference proteome</keyword>
<dbReference type="EMBL" id="JAKJXO020000002">
    <property type="protein sequence ID" value="KAL1610795.1"/>
    <property type="molecule type" value="Genomic_DNA"/>
</dbReference>